<dbReference type="Proteomes" id="UP000663791">
    <property type="component" value="Unassembled WGS sequence"/>
</dbReference>
<evidence type="ECO:0000313" key="2">
    <source>
        <dbReference type="EMBL" id="MBM9460432.1"/>
    </source>
</evidence>
<gene>
    <name evidence="2" type="ORF">JK386_11000</name>
</gene>
<dbReference type="AlphaFoldDB" id="A0A938Y737"/>
<reference evidence="2" key="1">
    <citation type="submission" date="2021-01" db="EMBL/GenBank/DDBJ databases">
        <title>Novel species in genus Nocardioides.</title>
        <authorList>
            <person name="Zhang G."/>
        </authorList>
    </citation>
    <scope>NUCLEOTIDE SEQUENCE</scope>
    <source>
        <strain evidence="2">Zg-536</strain>
    </source>
</reference>
<comment type="caution">
    <text evidence="2">The sequence shown here is derived from an EMBL/GenBank/DDBJ whole genome shotgun (WGS) entry which is preliminary data.</text>
</comment>
<name>A0A938Y737_9ACTN</name>
<keyword evidence="1" id="KW-1133">Transmembrane helix</keyword>
<accession>A0A938Y737</accession>
<sequence>MLVVTVAVVVTLLVAGLVVVYVAYPHRGEQVPGLPWLGKAMQRAAGAAPVIEDDERDLIRLR</sequence>
<keyword evidence="3" id="KW-1185">Reference proteome</keyword>
<keyword evidence="1" id="KW-0472">Membrane</keyword>
<protein>
    <submittedName>
        <fullName evidence="2">Uncharacterized protein</fullName>
    </submittedName>
</protein>
<feature type="transmembrane region" description="Helical" evidence="1">
    <location>
        <begin position="6"/>
        <end position="24"/>
    </location>
</feature>
<evidence type="ECO:0000313" key="3">
    <source>
        <dbReference type="Proteomes" id="UP000663791"/>
    </source>
</evidence>
<keyword evidence="1" id="KW-0812">Transmembrane</keyword>
<proteinExistence type="predicted"/>
<dbReference type="RefSeq" id="WP_205291735.1">
    <property type="nucleotide sequence ID" value="NZ_CP074406.1"/>
</dbReference>
<dbReference type="EMBL" id="JAERTX010000008">
    <property type="protein sequence ID" value="MBM9460432.1"/>
    <property type="molecule type" value="Genomic_DNA"/>
</dbReference>
<evidence type="ECO:0000256" key="1">
    <source>
        <dbReference type="SAM" id="Phobius"/>
    </source>
</evidence>
<organism evidence="2 3">
    <name type="scientific">Nocardioides faecalis</name>
    <dbReference type="NCBI Taxonomy" id="2803858"/>
    <lineage>
        <taxon>Bacteria</taxon>
        <taxon>Bacillati</taxon>
        <taxon>Actinomycetota</taxon>
        <taxon>Actinomycetes</taxon>
        <taxon>Propionibacteriales</taxon>
        <taxon>Nocardioidaceae</taxon>
        <taxon>Nocardioides</taxon>
    </lineage>
</organism>